<evidence type="ECO:0000259" key="2">
    <source>
        <dbReference type="Pfam" id="PF24883"/>
    </source>
</evidence>
<evidence type="ECO:0000313" key="5">
    <source>
        <dbReference type="Proteomes" id="UP001301958"/>
    </source>
</evidence>
<feature type="domain" description="DUF7791" evidence="3">
    <location>
        <begin position="569"/>
        <end position="699"/>
    </location>
</feature>
<dbReference type="InterPro" id="IPR027417">
    <property type="entry name" value="P-loop_NTPase"/>
</dbReference>
<dbReference type="InterPro" id="IPR056693">
    <property type="entry name" value="DUF7791"/>
</dbReference>
<name>A0AAN7BPS3_9PEZI</name>
<reference evidence="4" key="1">
    <citation type="journal article" date="2023" name="Mol. Phylogenet. Evol.">
        <title>Genome-scale phylogeny and comparative genomics of the fungal order Sordariales.</title>
        <authorList>
            <person name="Hensen N."/>
            <person name="Bonometti L."/>
            <person name="Westerberg I."/>
            <person name="Brannstrom I.O."/>
            <person name="Guillou S."/>
            <person name="Cros-Aarteil S."/>
            <person name="Calhoun S."/>
            <person name="Haridas S."/>
            <person name="Kuo A."/>
            <person name="Mondo S."/>
            <person name="Pangilinan J."/>
            <person name="Riley R."/>
            <person name="LaButti K."/>
            <person name="Andreopoulos B."/>
            <person name="Lipzen A."/>
            <person name="Chen C."/>
            <person name="Yan M."/>
            <person name="Daum C."/>
            <person name="Ng V."/>
            <person name="Clum A."/>
            <person name="Steindorff A."/>
            <person name="Ohm R.A."/>
            <person name="Martin F."/>
            <person name="Silar P."/>
            <person name="Natvig D.O."/>
            <person name="Lalanne C."/>
            <person name="Gautier V."/>
            <person name="Ament-Velasquez S.L."/>
            <person name="Kruys A."/>
            <person name="Hutchinson M.I."/>
            <person name="Powell A.J."/>
            <person name="Barry K."/>
            <person name="Miller A.N."/>
            <person name="Grigoriev I.V."/>
            <person name="Debuchy R."/>
            <person name="Gladieux P."/>
            <person name="Hiltunen Thoren M."/>
            <person name="Johannesson H."/>
        </authorList>
    </citation>
    <scope>NUCLEOTIDE SEQUENCE</scope>
    <source>
        <strain evidence="4">CBS 990.96</strain>
    </source>
</reference>
<dbReference type="Gene3D" id="3.40.50.300">
    <property type="entry name" value="P-loop containing nucleotide triphosphate hydrolases"/>
    <property type="match status" value="1"/>
</dbReference>
<dbReference type="Pfam" id="PF25053">
    <property type="entry name" value="DUF7791"/>
    <property type="match status" value="1"/>
</dbReference>
<dbReference type="Pfam" id="PF24883">
    <property type="entry name" value="NPHP3_N"/>
    <property type="match status" value="1"/>
</dbReference>
<keyword evidence="5" id="KW-1185">Reference proteome</keyword>
<reference evidence="4" key="2">
    <citation type="submission" date="2023-05" db="EMBL/GenBank/DDBJ databases">
        <authorList>
            <consortium name="Lawrence Berkeley National Laboratory"/>
            <person name="Steindorff A."/>
            <person name="Hensen N."/>
            <person name="Bonometti L."/>
            <person name="Westerberg I."/>
            <person name="Brannstrom I.O."/>
            <person name="Guillou S."/>
            <person name="Cros-Aarteil S."/>
            <person name="Calhoun S."/>
            <person name="Haridas S."/>
            <person name="Kuo A."/>
            <person name="Mondo S."/>
            <person name="Pangilinan J."/>
            <person name="Riley R."/>
            <person name="Labutti K."/>
            <person name="Andreopoulos B."/>
            <person name="Lipzen A."/>
            <person name="Chen C."/>
            <person name="Yanf M."/>
            <person name="Daum C."/>
            <person name="Ng V."/>
            <person name="Clum A."/>
            <person name="Ohm R."/>
            <person name="Martin F."/>
            <person name="Silar P."/>
            <person name="Natvig D."/>
            <person name="Lalanne C."/>
            <person name="Gautier V."/>
            <person name="Ament-Velasquez S.L."/>
            <person name="Kruys A."/>
            <person name="Hutchinson M.I."/>
            <person name="Powell A.J."/>
            <person name="Barry K."/>
            <person name="Miller A.N."/>
            <person name="Grigoriev I.V."/>
            <person name="Debuchy R."/>
            <person name="Gladieux P."/>
            <person name="Thoren M.H."/>
            <person name="Johannesson H."/>
        </authorList>
    </citation>
    <scope>NUCLEOTIDE SEQUENCE</scope>
    <source>
        <strain evidence="4">CBS 990.96</strain>
    </source>
</reference>
<comment type="caution">
    <text evidence="4">The sequence shown here is derived from an EMBL/GenBank/DDBJ whole genome shotgun (WGS) entry which is preliminary data.</text>
</comment>
<dbReference type="SUPFAM" id="SSF52540">
    <property type="entry name" value="P-loop containing nucleoside triphosphate hydrolases"/>
    <property type="match status" value="1"/>
</dbReference>
<dbReference type="PANTHER" id="PTHR10039">
    <property type="entry name" value="AMELOGENIN"/>
    <property type="match status" value="1"/>
</dbReference>
<keyword evidence="1" id="KW-0677">Repeat</keyword>
<feature type="domain" description="Nephrocystin 3-like N-terminal" evidence="2">
    <location>
        <begin position="277"/>
        <end position="459"/>
    </location>
</feature>
<gene>
    <name evidence="4" type="ORF">QBC38DRAFT_195346</name>
</gene>
<accession>A0AAN7BPS3</accession>
<protein>
    <recommendedName>
        <fullName evidence="6">NACHT domain-containing protein</fullName>
    </recommendedName>
</protein>
<dbReference type="EMBL" id="MU865333">
    <property type="protein sequence ID" value="KAK4227278.1"/>
    <property type="molecule type" value="Genomic_DNA"/>
</dbReference>
<dbReference type="PANTHER" id="PTHR10039:SF5">
    <property type="entry name" value="NACHT DOMAIN-CONTAINING PROTEIN"/>
    <property type="match status" value="1"/>
</dbReference>
<evidence type="ECO:0000313" key="4">
    <source>
        <dbReference type="EMBL" id="KAK4227278.1"/>
    </source>
</evidence>
<dbReference type="Proteomes" id="UP001301958">
    <property type="component" value="Unassembled WGS sequence"/>
</dbReference>
<evidence type="ECO:0000256" key="1">
    <source>
        <dbReference type="ARBA" id="ARBA00022737"/>
    </source>
</evidence>
<evidence type="ECO:0000259" key="3">
    <source>
        <dbReference type="Pfam" id="PF25053"/>
    </source>
</evidence>
<dbReference type="InterPro" id="IPR056884">
    <property type="entry name" value="NPHP3-like_N"/>
</dbReference>
<evidence type="ECO:0008006" key="6">
    <source>
        <dbReference type="Google" id="ProtNLM"/>
    </source>
</evidence>
<organism evidence="4 5">
    <name type="scientific">Podospora fimiseda</name>
    <dbReference type="NCBI Taxonomy" id="252190"/>
    <lineage>
        <taxon>Eukaryota</taxon>
        <taxon>Fungi</taxon>
        <taxon>Dikarya</taxon>
        <taxon>Ascomycota</taxon>
        <taxon>Pezizomycotina</taxon>
        <taxon>Sordariomycetes</taxon>
        <taxon>Sordariomycetidae</taxon>
        <taxon>Sordariales</taxon>
        <taxon>Podosporaceae</taxon>
        <taxon>Podospora</taxon>
    </lineage>
</organism>
<proteinExistence type="predicted"/>
<dbReference type="AlphaFoldDB" id="A0AAN7BPS3"/>
<sequence length="1018" mass="115882">MEALQVISLASNILQFIELSSKIIKGSREIYQSANGTTKEFEDIEETCRTISKLSAGLISTHSLQELTSNAIPKNDRPLEAEVELVSVAIRCKEASDRLYQELDALRLNGSQSKAAAFRQSIKNLWARSNLKDLEKTMESCRKDLMTCLTVVTADNTMERYPQPKGMPIQQKAGNHSAIMKFLAALQTSNFNIIPEHSERLEQFLQDIMHVNTQATTLLLHPSIEENSSLIHSLSQILEHSASIDRCRWRAEHTIVNTLSFDAMNARHDSIPQSHANTFEWIFQEGHPRSKLFEWLLAEDGIFWVSGKPGSGKSTLMKFLADSPKVKSALEYWAGEKECVFVSSYFWLAGGPLQKSLEGVLRSILFDIFVSNTNLIPLAVPGRWESLMKTESQHTEFADWTVSELKTALTKLSSLENADTRFCLFIDGLDEYNGDHENLMQYIKSISEGPNFKLCVSSRPWIVFEDGLGLDATRKLYIHELTGGDIRRYAEDKFNENVQWRIKASTNVLYKKFIEEIIEKAKGVFLWVVLVVQSLNEGVSNGDSVYLLEKRLHELPSELEPFFRHILHSVPHRYHKHMALYFQVTLQALEPLSLLHYSFLDEYLECEDHFMLLDSQADDLGELDLRARHAMMQRRLSARCRGLLVADGRDPEGYMLHDSEYDNYPESSYWPDSWTTGFLHRTVHDFLRTEEMQGFLSQILCDCRINEALLMSHILYTKLADLNPAPEELLGQGHLRQALYYAAKSGKESPDSDLAVACTDELIRVHSAYISDITVIHMTLHNNLDEYLKMKLDSDSQGYRNPTDLLFHTLQAVIHPMTLEEWARILPMVEILLKNDAKPSVDMLSGYLTNLASKVSTCVDEEFIRHHQMVLSLLLSQISDINHLIDGRNVLWGEFMLDVTFINWSESLVSRKVAKAWVDLAQTIFDHGGDPNAPFKGTSTVWMETQDSLSSLLGIRGRKPGGLEVTARFIEMMIRAEADIDWEGALSVGEIREIFPFRAANRICWAMGGRREKSERVG</sequence>